<comment type="caution">
    <text evidence="1">The sequence shown here is derived from an EMBL/GenBank/DDBJ whole genome shotgun (WGS) entry which is preliminary data.</text>
</comment>
<dbReference type="EMBL" id="JANBUK010001079">
    <property type="protein sequence ID" value="KAJ2786359.1"/>
    <property type="molecule type" value="Genomic_DNA"/>
</dbReference>
<sequence>MADAPGARHLDDFADTPQQYSSSTQYLDVEKLVNQRPDFANEAEEEEDSPFEMV</sequence>
<evidence type="ECO:0000313" key="2">
    <source>
        <dbReference type="Proteomes" id="UP001140066"/>
    </source>
</evidence>
<feature type="non-terminal residue" evidence="1">
    <location>
        <position position="54"/>
    </location>
</feature>
<gene>
    <name evidence="1" type="ORF">GGI18_003277</name>
</gene>
<reference evidence="1" key="1">
    <citation type="submission" date="2022-07" db="EMBL/GenBank/DDBJ databases">
        <title>Phylogenomic reconstructions and comparative analyses of Kickxellomycotina fungi.</title>
        <authorList>
            <person name="Reynolds N.K."/>
            <person name="Stajich J.E."/>
            <person name="Barry K."/>
            <person name="Grigoriev I.V."/>
            <person name="Crous P."/>
            <person name="Smith M.E."/>
        </authorList>
    </citation>
    <scope>NUCLEOTIDE SEQUENCE</scope>
    <source>
        <strain evidence="1">BCRC 34191</strain>
    </source>
</reference>
<name>A0ACC1KCA2_9FUNG</name>
<evidence type="ECO:0000313" key="1">
    <source>
        <dbReference type="EMBL" id="KAJ2786359.1"/>
    </source>
</evidence>
<protein>
    <submittedName>
        <fullName evidence="1">Uncharacterized protein</fullName>
    </submittedName>
</protein>
<organism evidence="1 2">
    <name type="scientific">Coemansia linderi</name>
    <dbReference type="NCBI Taxonomy" id="2663919"/>
    <lineage>
        <taxon>Eukaryota</taxon>
        <taxon>Fungi</taxon>
        <taxon>Fungi incertae sedis</taxon>
        <taxon>Zoopagomycota</taxon>
        <taxon>Kickxellomycotina</taxon>
        <taxon>Kickxellomycetes</taxon>
        <taxon>Kickxellales</taxon>
        <taxon>Kickxellaceae</taxon>
        <taxon>Coemansia</taxon>
    </lineage>
</organism>
<accession>A0ACC1KCA2</accession>
<proteinExistence type="predicted"/>
<dbReference type="Proteomes" id="UP001140066">
    <property type="component" value="Unassembled WGS sequence"/>
</dbReference>
<keyword evidence="2" id="KW-1185">Reference proteome</keyword>